<dbReference type="PANTHER" id="PTHR24257:SF0">
    <property type="entry name" value="CHYMOTRYPSIN-LIKE ELASTASE FAMILY MEMBER 1"/>
    <property type="match status" value="1"/>
</dbReference>
<evidence type="ECO:0000256" key="6">
    <source>
        <dbReference type="ARBA" id="ARBA00022837"/>
    </source>
</evidence>
<evidence type="ECO:0000256" key="4">
    <source>
        <dbReference type="ARBA" id="ARBA00022801"/>
    </source>
</evidence>
<organism evidence="8 9">
    <name type="scientific">Ostreobium quekettii</name>
    <dbReference type="NCBI Taxonomy" id="121088"/>
    <lineage>
        <taxon>Eukaryota</taxon>
        <taxon>Viridiplantae</taxon>
        <taxon>Chlorophyta</taxon>
        <taxon>core chlorophytes</taxon>
        <taxon>Ulvophyceae</taxon>
        <taxon>TCBD clade</taxon>
        <taxon>Bryopsidales</taxon>
        <taxon>Ostreobineae</taxon>
        <taxon>Ostreobiaceae</taxon>
        <taxon>Ostreobium</taxon>
    </lineage>
</organism>
<comment type="subcellular location">
    <subcellularLocation>
        <location evidence="1">Secreted</location>
    </subcellularLocation>
</comment>
<dbReference type="GO" id="GO:0004252">
    <property type="term" value="F:serine-type endopeptidase activity"/>
    <property type="evidence" value="ECO:0007669"/>
    <property type="project" value="InterPro"/>
</dbReference>
<dbReference type="InterPro" id="IPR009003">
    <property type="entry name" value="Peptidase_S1_PA"/>
</dbReference>
<proteinExistence type="predicted"/>
<evidence type="ECO:0000256" key="5">
    <source>
        <dbReference type="ARBA" id="ARBA00022825"/>
    </source>
</evidence>
<feature type="domain" description="Peptidase S1" evidence="7">
    <location>
        <begin position="11"/>
        <end position="117"/>
    </location>
</feature>
<protein>
    <recommendedName>
        <fullName evidence="7">Peptidase S1 domain-containing protein</fullName>
    </recommendedName>
</protein>
<feature type="non-terminal residue" evidence="8">
    <location>
        <position position="117"/>
    </location>
</feature>
<keyword evidence="4" id="KW-0378">Hydrolase</keyword>
<dbReference type="InterPro" id="IPR050850">
    <property type="entry name" value="Peptidase_S1_Elastase_sf"/>
</dbReference>
<feature type="non-terminal residue" evidence="8">
    <location>
        <position position="1"/>
    </location>
</feature>
<reference evidence="8" key="1">
    <citation type="submission" date="2020-12" db="EMBL/GenBank/DDBJ databases">
        <authorList>
            <person name="Iha C."/>
        </authorList>
    </citation>
    <scope>NUCLEOTIDE SEQUENCE</scope>
</reference>
<dbReference type="EMBL" id="CAJHUC010001268">
    <property type="protein sequence ID" value="CAD7700455.1"/>
    <property type="molecule type" value="Genomic_DNA"/>
</dbReference>
<dbReference type="OrthoDB" id="8189841at2759"/>
<keyword evidence="3" id="KW-0645">Protease</keyword>
<comment type="caution">
    <text evidence="8">The sequence shown here is derived from an EMBL/GenBank/DDBJ whole genome shotgun (WGS) entry which is preliminary data.</text>
</comment>
<accession>A0A8S1IZ51</accession>
<sequence>IMVPKSTVIFDTWNGNVTAGNDIAMLQLSQESTRPPIPLPPSESLTPVSSTPRDQFFVAVGYGEVAGGGPVATLRQDLNTVIVENEVCGNGQGWGNATIKDTMVCALGLDNDQSSCQ</sequence>
<dbReference type="AlphaFoldDB" id="A0A8S1IZ51"/>
<dbReference type="InterPro" id="IPR043504">
    <property type="entry name" value="Peptidase_S1_PA_chymotrypsin"/>
</dbReference>
<gene>
    <name evidence="8" type="ORF">OSTQU699_LOCUS5814</name>
</gene>
<keyword evidence="5" id="KW-0720">Serine protease</keyword>
<evidence type="ECO:0000256" key="1">
    <source>
        <dbReference type="ARBA" id="ARBA00004613"/>
    </source>
</evidence>
<keyword evidence="2" id="KW-0964">Secreted</keyword>
<evidence type="ECO:0000313" key="8">
    <source>
        <dbReference type="EMBL" id="CAD7700455.1"/>
    </source>
</evidence>
<name>A0A8S1IZ51_9CHLO</name>
<evidence type="ECO:0000313" key="9">
    <source>
        <dbReference type="Proteomes" id="UP000708148"/>
    </source>
</evidence>
<dbReference type="GO" id="GO:0005615">
    <property type="term" value="C:extracellular space"/>
    <property type="evidence" value="ECO:0007669"/>
    <property type="project" value="TreeGrafter"/>
</dbReference>
<dbReference type="Gene3D" id="2.40.10.10">
    <property type="entry name" value="Trypsin-like serine proteases"/>
    <property type="match status" value="2"/>
</dbReference>
<keyword evidence="9" id="KW-1185">Reference proteome</keyword>
<dbReference type="PANTHER" id="PTHR24257">
    <property type="entry name" value="CHYMOTRYPSIN-LIKE ELASTASE FAMILY MEMBER"/>
    <property type="match status" value="1"/>
</dbReference>
<dbReference type="InterPro" id="IPR001254">
    <property type="entry name" value="Trypsin_dom"/>
</dbReference>
<dbReference type="Pfam" id="PF00089">
    <property type="entry name" value="Trypsin"/>
    <property type="match status" value="1"/>
</dbReference>
<evidence type="ECO:0000259" key="7">
    <source>
        <dbReference type="Pfam" id="PF00089"/>
    </source>
</evidence>
<evidence type="ECO:0000256" key="3">
    <source>
        <dbReference type="ARBA" id="ARBA00022670"/>
    </source>
</evidence>
<dbReference type="GO" id="GO:0006508">
    <property type="term" value="P:proteolysis"/>
    <property type="evidence" value="ECO:0007669"/>
    <property type="project" value="UniProtKB-KW"/>
</dbReference>
<dbReference type="Proteomes" id="UP000708148">
    <property type="component" value="Unassembled WGS sequence"/>
</dbReference>
<evidence type="ECO:0000256" key="2">
    <source>
        <dbReference type="ARBA" id="ARBA00022525"/>
    </source>
</evidence>
<keyword evidence="6" id="KW-0106">Calcium</keyword>
<dbReference type="SUPFAM" id="SSF50494">
    <property type="entry name" value="Trypsin-like serine proteases"/>
    <property type="match status" value="1"/>
</dbReference>